<dbReference type="Gene3D" id="2.10.70.10">
    <property type="entry name" value="Complement Module, domain 1"/>
    <property type="match status" value="7"/>
</dbReference>
<evidence type="ECO:0000256" key="1">
    <source>
        <dbReference type="ARBA" id="ARBA00022659"/>
    </source>
</evidence>
<organism evidence="8 9">
    <name type="scientific">Galeopterus variegatus</name>
    <name type="common">Malayan flying lemur</name>
    <name type="synonym">Cynocephalus variegatus</name>
    <dbReference type="NCBI Taxonomy" id="482537"/>
    <lineage>
        <taxon>Eukaryota</taxon>
        <taxon>Metazoa</taxon>
        <taxon>Chordata</taxon>
        <taxon>Craniata</taxon>
        <taxon>Vertebrata</taxon>
        <taxon>Euteleostomi</taxon>
        <taxon>Mammalia</taxon>
        <taxon>Eutheria</taxon>
        <taxon>Euarchontoglires</taxon>
        <taxon>Dermoptera</taxon>
        <taxon>Cynocephalidae</taxon>
        <taxon>Galeopterus</taxon>
    </lineage>
</organism>
<dbReference type="Pfam" id="PF18453">
    <property type="entry name" value="C4bp_oligo"/>
    <property type="match status" value="1"/>
</dbReference>
<keyword evidence="4 6" id="KW-1015">Disulfide bond</keyword>
<dbReference type="CDD" id="cd00033">
    <property type="entry name" value="CCP"/>
    <property type="match status" value="8"/>
</dbReference>
<dbReference type="PROSITE" id="PS50923">
    <property type="entry name" value="SUSHI"/>
    <property type="match status" value="7"/>
</dbReference>
<dbReference type="Pfam" id="PF00084">
    <property type="entry name" value="Sushi"/>
    <property type="match status" value="8"/>
</dbReference>
<dbReference type="InterPro" id="IPR035976">
    <property type="entry name" value="Sushi/SCR/CCP_sf"/>
</dbReference>
<feature type="disulfide bond" evidence="6">
    <location>
        <begin position="250"/>
        <end position="277"/>
    </location>
</feature>
<dbReference type="SUPFAM" id="SSF57535">
    <property type="entry name" value="Complement control module/SCR domain"/>
    <property type="match status" value="8"/>
</dbReference>
<dbReference type="GeneID" id="103610433"/>
<dbReference type="Proteomes" id="UP000694923">
    <property type="component" value="Unplaced"/>
</dbReference>
<evidence type="ECO:0000256" key="5">
    <source>
        <dbReference type="ARBA" id="ARBA00023180"/>
    </source>
</evidence>
<feature type="domain" description="Sushi" evidence="7">
    <location>
        <begin position="220"/>
        <end position="279"/>
    </location>
</feature>
<evidence type="ECO:0000313" key="8">
    <source>
        <dbReference type="Proteomes" id="UP000694923"/>
    </source>
</evidence>
<evidence type="ECO:0000259" key="7">
    <source>
        <dbReference type="PROSITE" id="PS50923"/>
    </source>
</evidence>
<feature type="domain" description="Sushi" evidence="7">
    <location>
        <begin position="347"/>
        <end position="412"/>
    </location>
</feature>
<dbReference type="InterPro" id="IPR040514">
    <property type="entry name" value="C4bp_oligo"/>
</dbReference>
<dbReference type="PANTHER" id="PTHR19325">
    <property type="entry name" value="COMPLEMENT COMPONENT-RELATED SUSHI DOMAIN-CONTAINING"/>
    <property type="match status" value="1"/>
</dbReference>
<protein>
    <submittedName>
        <fullName evidence="9">Zona pellucida sperm-binding protein 3 receptor-like</fullName>
    </submittedName>
</protein>
<evidence type="ECO:0000313" key="9">
    <source>
        <dbReference type="RefSeq" id="XP_008592825.1"/>
    </source>
</evidence>
<dbReference type="InterPro" id="IPR050350">
    <property type="entry name" value="Compl-Cell_Adhes-Reg"/>
</dbReference>
<evidence type="ECO:0000256" key="3">
    <source>
        <dbReference type="ARBA" id="ARBA00022737"/>
    </source>
</evidence>
<keyword evidence="8" id="KW-1185">Reference proteome</keyword>
<dbReference type="InterPro" id="IPR000436">
    <property type="entry name" value="Sushi_SCR_CCP_dom"/>
</dbReference>
<keyword evidence="1 6" id="KW-0768">Sushi</keyword>
<feature type="disulfide bond" evidence="6">
    <location>
        <begin position="501"/>
        <end position="528"/>
    </location>
</feature>
<evidence type="ECO:0000256" key="4">
    <source>
        <dbReference type="ARBA" id="ARBA00023157"/>
    </source>
</evidence>
<evidence type="ECO:0000256" key="6">
    <source>
        <dbReference type="PROSITE-ProRule" id="PRU00302"/>
    </source>
</evidence>
<keyword evidence="5" id="KW-0325">Glycoprotein</keyword>
<keyword evidence="3" id="KW-0677">Repeat</keyword>
<feature type="domain" description="Sushi" evidence="7">
    <location>
        <begin position="32"/>
        <end position="92"/>
    </location>
</feature>
<name>A0ABM0SIY4_GALVR</name>
<reference evidence="9" key="1">
    <citation type="submission" date="2025-08" db="UniProtKB">
        <authorList>
            <consortium name="RefSeq"/>
        </authorList>
    </citation>
    <scope>IDENTIFICATION</scope>
</reference>
<dbReference type="RefSeq" id="XP_008592825.1">
    <property type="nucleotide sequence ID" value="XM_008594603.1"/>
</dbReference>
<feature type="domain" description="Sushi" evidence="7">
    <location>
        <begin position="469"/>
        <end position="530"/>
    </location>
</feature>
<gene>
    <name evidence="9" type="primary">LOC103610433</name>
</gene>
<feature type="domain" description="Sushi" evidence="7">
    <location>
        <begin position="155"/>
        <end position="219"/>
    </location>
</feature>
<dbReference type="SMART" id="SM00032">
    <property type="entry name" value="CCP"/>
    <property type="match status" value="8"/>
</dbReference>
<feature type="domain" description="Sushi" evidence="7">
    <location>
        <begin position="93"/>
        <end position="154"/>
    </location>
</feature>
<evidence type="ECO:0000256" key="2">
    <source>
        <dbReference type="ARBA" id="ARBA00022729"/>
    </source>
</evidence>
<dbReference type="Gene3D" id="2.20.28.230">
    <property type="match status" value="1"/>
</dbReference>
<sequence>MEAWSFSTLWKASDPTLFQMTLVTVLFTTVVGDCGPPPSLSFASPITVLYDMTFKTGTVLKYTCRPGYRRVSSSQVTCNLDGSWKYSIFCAMKQCSNPGDLTNGKVEIKSGLLLGSTIQFSCSEGFILVGSATSHCEIQGKEVDWSEPFPLCVIVKCESPPHISNGKHNGGDEEIYTYGSSVTYTCDPNFSLLGEASISCTVENKTIGVWSPSPPTCEKIVCHQPHIPKGFFISGFRSFYTYKNSVVINCRKGYALVGSSGIHCEADSKCYPFIPSCEPNGCTDIPDIPFAYWDRTDHHLRDQKIYKIGTELKFQCKPGYSPVLNEPLTVTCQENLIWTPSNECERVCCSVPDLENITIIQETKDFSGKCVYANGNYISYICDEGYYPVSTGGKSSCHADGTWKPKMPVCEPVCSYPPRIAHGHYKKVILLTSTPEATYECDKGYVLAGFATIYCKSFQWIPSPPQCKALCLQPEIENGMPSVAKNHYNHYVEPENVTIQCSSGYGVVGPQSITCSENRTWYPKLPTCEREVSKDCDQVLEGKHLMQCLPSPEDVKMALEVYKLYLEIQQLEQEGNMLMNTYRKFSKKKKKRGVIFAF</sequence>
<accession>A0ABM0SIY4</accession>
<dbReference type="Gene3D" id="1.20.5.3730">
    <property type="match status" value="1"/>
</dbReference>
<feature type="disulfide bond" evidence="6">
    <location>
        <begin position="157"/>
        <end position="200"/>
    </location>
</feature>
<feature type="domain" description="Sushi" evidence="7">
    <location>
        <begin position="280"/>
        <end position="346"/>
    </location>
</feature>
<keyword evidence="2" id="KW-0732">Signal</keyword>
<comment type="caution">
    <text evidence="6">Lacks conserved residue(s) required for the propagation of feature annotation.</text>
</comment>
<dbReference type="PANTHER" id="PTHR19325:SF551">
    <property type="entry name" value="ZONA PELLUCIDA SPERM-BINDING PROTEIN 3 RECEPTOR"/>
    <property type="match status" value="1"/>
</dbReference>
<proteinExistence type="predicted"/>